<organism evidence="1 2">
    <name type="scientific">Scleroderma citrinum Foug A</name>
    <dbReference type="NCBI Taxonomy" id="1036808"/>
    <lineage>
        <taxon>Eukaryota</taxon>
        <taxon>Fungi</taxon>
        <taxon>Dikarya</taxon>
        <taxon>Basidiomycota</taxon>
        <taxon>Agaricomycotina</taxon>
        <taxon>Agaricomycetes</taxon>
        <taxon>Agaricomycetidae</taxon>
        <taxon>Boletales</taxon>
        <taxon>Sclerodermatineae</taxon>
        <taxon>Sclerodermataceae</taxon>
        <taxon>Scleroderma</taxon>
    </lineage>
</organism>
<reference evidence="1 2" key="1">
    <citation type="submission" date="2014-04" db="EMBL/GenBank/DDBJ databases">
        <authorList>
            <consortium name="DOE Joint Genome Institute"/>
            <person name="Kuo A."/>
            <person name="Kohler A."/>
            <person name="Nagy L.G."/>
            <person name="Floudas D."/>
            <person name="Copeland A."/>
            <person name="Barry K.W."/>
            <person name="Cichocki N."/>
            <person name="Veneault-Fourrey C."/>
            <person name="LaButti K."/>
            <person name="Lindquist E.A."/>
            <person name="Lipzen A."/>
            <person name="Lundell T."/>
            <person name="Morin E."/>
            <person name="Murat C."/>
            <person name="Sun H."/>
            <person name="Tunlid A."/>
            <person name="Henrissat B."/>
            <person name="Grigoriev I.V."/>
            <person name="Hibbett D.S."/>
            <person name="Martin F."/>
            <person name="Nordberg H.P."/>
            <person name="Cantor M.N."/>
            <person name="Hua S.X."/>
        </authorList>
    </citation>
    <scope>NUCLEOTIDE SEQUENCE [LARGE SCALE GENOMIC DNA]</scope>
    <source>
        <strain evidence="1 2">Foug A</strain>
    </source>
</reference>
<dbReference type="AlphaFoldDB" id="A0A0C2Z3T8"/>
<dbReference type="Proteomes" id="UP000053989">
    <property type="component" value="Unassembled WGS sequence"/>
</dbReference>
<gene>
    <name evidence="1" type="ORF">SCLCIDRAFT_42195</name>
</gene>
<dbReference type="EMBL" id="KN822114">
    <property type="protein sequence ID" value="KIM56583.1"/>
    <property type="molecule type" value="Genomic_DNA"/>
</dbReference>
<name>A0A0C2Z3T8_9AGAM</name>
<dbReference type="InParanoid" id="A0A0C2Z3T8"/>
<evidence type="ECO:0000313" key="1">
    <source>
        <dbReference type="EMBL" id="KIM56583.1"/>
    </source>
</evidence>
<keyword evidence="2" id="KW-1185">Reference proteome</keyword>
<proteinExistence type="predicted"/>
<dbReference type="OrthoDB" id="1099063at2759"/>
<dbReference type="STRING" id="1036808.A0A0C2Z3T8"/>
<dbReference type="HOGENOM" id="CLU_056758_0_0_1"/>
<feature type="non-terminal residue" evidence="1">
    <location>
        <position position="233"/>
    </location>
</feature>
<evidence type="ECO:0000313" key="2">
    <source>
        <dbReference type="Proteomes" id="UP000053989"/>
    </source>
</evidence>
<protein>
    <submittedName>
        <fullName evidence="1">Uncharacterized protein</fullName>
    </submittedName>
</protein>
<accession>A0A0C2Z3T8</accession>
<feature type="non-terminal residue" evidence="1">
    <location>
        <position position="1"/>
    </location>
</feature>
<reference evidence="2" key="2">
    <citation type="submission" date="2015-01" db="EMBL/GenBank/DDBJ databases">
        <title>Evolutionary Origins and Diversification of the Mycorrhizal Mutualists.</title>
        <authorList>
            <consortium name="DOE Joint Genome Institute"/>
            <consortium name="Mycorrhizal Genomics Consortium"/>
            <person name="Kohler A."/>
            <person name="Kuo A."/>
            <person name="Nagy L.G."/>
            <person name="Floudas D."/>
            <person name="Copeland A."/>
            <person name="Barry K.W."/>
            <person name="Cichocki N."/>
            <person name="Veneault-Fourrey C."/>
            <person name="LaButti K."/>
            <person name="Lindquist E.A."/>
            <person name="Lipzen A."/>
            <person name="Lundell T."/>
            <person name="Morin E."/>
            <person name="Murat C."/>
            <person name="Riley R."/>
            <person name="Ohm R."/>
            <person name="Sun H."/>
            <person name="Tunlid A."/>
            <person name="Henrissat B."/>
            <person name="Grigoriev I.V."/>
            <person name="Hibbett D.S."/>
            <person name="Martin F."/>
        </authorList>
    </citation>
    <scope>NUCLEOTIDE SEQUENCE [LARGE SCALE GENOMIC DNA]</scope>
    <source>
        <strain evidence="2">Foug A</strain>
    </source>
</reference>
<sequence length="233" mass="25135">TPDDHRNDLGAISDQEWDIRTGRAIYVLQQTLPNFFQTGLVSNVDATRGPGLGHSVPSDYGDVENIYSPKIRLMYTPPVALPSPFPRTLSIEGLPLYMASSVFIRHTMKTLYSDLRVDLRKLVVQTPPNTPNTPYSHGEAVGSVRRTREKGLFLGFTVLGTARVSGGLGEWQVDSTYSFSPVTGLINMHVINSIQPAPHQAAYDALRASLSSAFGLGGGGVGGIQPGEARAVE</sequence>